<organism evidence="1 2">
    <name type="scientific">Paenibacillus harenae</name>
    <dbReference type="NCBI Taxonomy" id="306543"/>
    <lineage>
        <taxon>Bacteria</taxon>
        <taxon>Bacillati</taxon>
        <taxon>Bacillota</taxon>
        <taxon>Bacilli</taxon>
        <taxon>Bacillales</taxon>
        <taxon>Paenibacillaceae</taxon>
        <taxon>Paenibacillus</taxon>
    </lineage>
</organism>
<sequence length="98" mass="11144">MDKMQFDYISIYAYKLPHKLGQKSYGNIEKAFNKARKKSQSTGIHADACDFSGRLHSFAFIVGLGTFARIPPERLRVFSKLPPKRHGQGIDLFIIQIS</sequence>
<name>A0ABT9UA28_PAEHA</name>
<dbReference type="RefSeq" id="WP_307208555.1">
    <property type="nucleotide sequence ID" value="NZ_JAUSSU010000020.1"/>
</dbReference>
<gene>
    <name evidence="1" type="ORF">J2T15_005972</name>
</gene>
<accession>A0ABT9UA28</accession>
<dbReference type="EMBL" id="JAUSSU010000020">
    <property type="protein sequence ID" value="MDQ0116491.1"/>
    <property type="molecule type" value="Genomic_DNA"/>
</dbReference>
<evidence type="ECO:0000313" key="1">
    <source>
        <dbReference type="EMBL" id="MDQ0116491.1"/>
    </source>
</evidence>
<proteinExistence type="predicted"/>
<protein>
    <submittedName>
        <fullName evidence="1">Uncharacterized protein</fullName>
    </submittedName>
</protein>
<reference evidence="1 2" key="1">
    <citation type="submission" date="2023-07" db="EMBL/GenBank/DDBJ databases">
        <title>Sorghum-associated microbial communities from plants grown in Nebraska, USA.</title>
        <authorList>
            <person name="Schachtman D."/>
        </authorList>
    </citation>
    <scope>NUCLEOTIDE SEQUENCE [LARGE SCALE GENOMIC DNA]</scope>
    <source>
        <strain evidence="1 2">CC482</strain>
    </source>
</reference>
<dbReference type="Proteomes" id="UP001229346">
    <property type="component" value="Unassembled WGS sequence"/>
</dbReference>
<evidence type="ECO:0000313" key="2">
    <source>
        <dbReference type="Proteomes" id="UP001229346"/>
    </source>
</evidence>
<keyword evidence="2" id="KW-1185">Reference proteome</keyword>
<comment type="caution">
    <text evidence="1">The sequence shown here is derived from an EMBL/GenBank/DDBJ whole genome shotgun (WGS) entry which is preliminary data.</text>
</comment>